<gene>
    <name evidence="1" type="ORF">R70211_06076</name>
</gene>
<evidence type="ECO:0000313" key="2">
    <source>
        <dbReference type="Proteomes" id="UP000675121"/>
    </source>
</evidence>
<evidence type="ECO:0000313" key="1">
    <source>
        <dbReference type="EMBL" id="CAE6947754.1"/>
    </source>
</evidence>
<dbReference type="EMBL" id="CAJNAS010000021">
    <property type="protein sequence ID" value="CAE6947754.1"/>
    <property type="molecule type" value="Genomic_DNA"/>
</dbReference>
<sequence>MRLQIDGIGWNTAAHTGKENISFASTWPVVDAIVPTATETDYCPIRSAESDSCIQSLDLRQLLRMAKIYR</sequence>
<protein>
    <submittedName>
        <fullName evidence="1">Uncharacterized protein</fullName>
    </submittedName>
</protein>
<comment type="caution">
    <text evidence="1">The sequence shown here is derived from an EMBL/GenBank/DDBJ whole genome shotgun (WGS) entry which is preliminary data.</text>
</comment>
<organism evidence="1 2">
    <name type="scientific">Paraburkholderia domus</name>
    <dbReference type="NCBI Taxonomy" id="2793075"/>
    <lineage>
        <taxon>Bacteria</taxon>
        <taxon>Pseudomonadati</taxon>
        <taxon>Pseudomonadota</taxon>
        <taxon>Betaproteobacteria</taxon>
        <taxon>Burkholderiales</taxon>
        <taxon>Burkholderiaceae</taxon>
        <taxon>Paraburkholderia</taxon>
    </lineage>
</organism>
<proteinExistence type="predicted"/>
<accession>A0A9N8N3F7</accession>
<dbReference type="Proteomes" id="UP000675121">
    <property type="component" value="Unassembled WGS sequence"/>
</dbReference>
<reference evidence="1" key="1">
    <citation type="submission" date="2021-02" db="EMBL/GenBank/DDBJ databases">
        <authorList>
            <person name="Vanwijnsberghe S."/>
        </authorList>
    </citation>
    <scope>NUCLEOTIDE SEQUENCE</scope>
    <source>
        <strain evidence="1">R-70211</strain>
    </source>
</reference>
<dbReference type="AlphaFoldDB" id="A0A9N8N3F7"/>
<name>A0A9N8N3F7_9BURK</name>
<keyword evidence="2" id="KW-1185">Reference proteome</keyword>